<evidence type="ECO:0000313" key="8">
    <source>
        <dbReference type="EMBL" id="MED6220770.1"/>
    </source>
</evidence>
<dbReference type="PANTHER" id="PTHR32096:SF146">
    <property type="entry name" value="WRKY TRANSCRIPTION FACTOR 19-RELATED"/>
    <property type="match status" value="1"/>
</dbReference>
<dbReference type="SMART" id="SM00774">
    <property type="entry name" value="WRKY"/>
    <property type="match status" value="1"/>
</dbReference>
<evidence type="ECO:0000256" key="5">
    <source>
        <dbReference type="ARBA" id="ARBA00023242"/>
    </source>
</evidence>
<dbReference type="PANTHER" id="PTHR32096">
    <property type="entry name" value="WRKY TRANSCRIPTION FACTOR 30-RELATED-RELATED"/>
    <property type="match status" value="1"/>
</dbReference>
<proteinExistence type="predicted"/>
<keyword evidence="9" id="KW-1185">Reference proteome</keyword>
<comment type="subcellular location">
    <subcellularLocation>
        <location evidence="1">Nucleus</location>
    </subcellularLocation>
</comment>
<keyword evidence="5" id="KW-0539">Nucleus</keyword>
<evidence type="ECO:0000256" key="2">
    <source>
        <dbReference type="ARBA" id="ARBA00023015"/>
    </source>
</evidence>
<dbReference type="Pfam" id="PF03106">
    <property type="entry name" value="WRKY"/>
    <property type="match status" value="1"/>
</dbReference>
<protein>
    <submittedName>
        <fullName evidence="8">WRKY Transcription Factor</fullName>
    </submittedName>
</protein>
<evidence type="ECO:0000256" key="3">
    <source>
        <dbReference type="ARBA" id="ARBA00023125"/>
    </source>
</evidence>
<evidence type="ECO:0000256" key="1">
    <source>
        <dbReference type="ARBA" id="ARBA00004123"/>
    </source>
</evidence>
<dbReference type="EMBL" id="JASCZI010272173">
    <property type="protein sequence ID" value="MED6220770.1"/>
    <property type="molecule type" value="Genomic_DNA"/>
</dbReference>
<feature type="region of interest" description="Disordered" evidence="6">
    <location>
        <begin position="348"/>
        <end position="376"/>
    </location>
</feature>
<keyword evidence="4" id="KW-0804">Transcription</keyword>
<dbReference type="Proteomes" id="UP001341840">
    <property type="component" value="Unassembled WGS sequence"/>
</dbReference>
<name>A0ABU6ZFN1_9FABA</name>
<keyword evidence="3" id="KW-0238">DNA-binding</keyword>
<gene>
    <name evidence="8" type="primary">WRKY55_1</name>
    <name evidence="8" type="ORF">PIB30_048114</name>
</gene>
<sequence length="376" mass="41716">MEEVLNSISHACELAKKFESKLLLPNMAFSSSSSSITNIQPEILVSSIDEVVKAFISAKEKLLLTVMNNNLMGAASSSSFAPLFMHEAQQMGARSFSIMMQEWMKSSTTSYAHTMDQVMLQMQQHHHQHHEGQQGLFDVRAALSVGGMDPQQLRNVEGSSVEKSMKGFEVEVSPSRPRKRKNDAEKRIVNLPAQQLGNTEMPMEDGFTWRKYGQKEILGSKYQRSYYRCTHQKQYGCPAKKQVQKIENNPNIFEVTYLGDHTCHMSSTAPSSFPQQLHQLDNINIMPPFNPHQGGAPTTSSSSSSMWMHSVSLTLGGSSNRDCAGPSTSKYGGGDYLVADMADVMFNSGNSSGNSMESLFPSNDDDNWDPNEKKSS</sequence>
<evidence type="ECO:0000256" key="6">
    <source>
        <dbReference type="SAM" id="MobiDB-lite"/>
    </source>
</evidence>
<organism evidence="8 9">
    <name type="scientific">Stylosanthes scabra</name>
    <dbReference type="NCBI Taxonomy" id="79078"/>
    <lineage>
        <taxon>Eukaryota</taxon>
        <taxon>Viridiplantae</taxon>
        <taxon>Streptophyta</taxon>
        <taxon>Embryophyta</taxon>
        <taxon>Tracheophyta</taxon>
        <taxon>Spermatophyta</taxon>
        <taxon>Magnoliopsida</taxon>
        <taxon>eudicotyledons</taxon>
        <taxon>Gunneridae</taxon>
        <taxon>Pentapetalae</taxon>
        <taxon>rosids</taxon>
        <taxon>fabids</taxon>
        <taxon>Fabales</taxon>
        <taxon>Fabaceae</taxon>
        <taxon>Papilionoideae</taxon>
        <taxon>50 kb inversion clade</taxon>
        <taxon>dalbergioids sensu lato</taxon>
        <taxon>Dalbergieae</taxon>
        <taxon>Pterocarpus clade</taxon>
        <taxon>Stylosanthes</taxon>
    </lineage>
</organism>
<evidence type="ECO:0000313" key="9">
    <source>
        <dbReference type="Proteomes" id="UP001341840"/>
    </source>
</evidence>
<dbReference type="PROSITE" id="PS50811">
    <property type="entry name" value="WRKY"/>
    <property type="match status" value="1"/>
</dbReference>
<comment type="caution">
    <text evidence="8">The sequence shown here is derived from an EMBL/GenBank/DDBJ whole genome shotgun (WGS) entry which is preliminary data.</text>
</comment>
<evidence type="ECO:0000256" key="4">
    <source>
        <dbReference type="ARBA" id="ARBA00023163"/>
    </source>
</evidence>
<accession>A0ABU6ZFN1</accession>
<dbReference type="InterPro" id="IPR036576">
    <property type="entry name" value="WRKY_dom_sf"/>
</dbReference>
<evidence type="ECO:0000259" key="7">
    <source>
        <dbReference type="PROSITE" id="PS50811"/>
    </source>
</evidence>
<dbReference type="SUPFAM" id="SSF118290">
    <property type="entry name" value="WRKY DNA-binding domain"/>
    <property type="match status" value="1"/>
</dbReference>
<dbReference type="InterPro" id="IPR003657">
    <property type="entry name" value="WRKY_dom"/>
</dbReference>
<keyword evidence="2" id="KW-0805">Transcription regulation</keyword>
<reference evidence="8 9" key="1">
    <citation type="journal article" date="2023" name="Plants (Basel)">
        <title>Bridging the Gap: Combining Genomics and Transcriptomics Approaches to Understand Stylosanthes scabra, an Orphan Legume from the Brazilian Caatinga.</title>
        <authorList>
            <person name="Ferreira-Neto J.R.C."/>
            <person name="da Silva M.D."/>
            <person name="Binneck E."/>
            <person name="de Melo N.F."/>
            <person name="da Silva R.H."/>
            <person name="de Melo A.L.T.M."/>
            <person name="Pandolfi V."/>
            <person name="Bustamante F.O."/>
            <person name="Brasileiro-Vidal A.C."/>
            <person name="Benko-Iseppon A.M."/>
        </authorList>
    </citation>
    <scope>NUCLEOTIDE SEQUENCE [LARGE SCALE GENOMIC DNA]</scope>
    <source>
        <tissue evidence="8">Leaves</tissue>
    </source>
</reference>
<dbReference type="InterPro" id="IPR044810">
    <property type="entry name" value="WRKY_plant"/>
</dbReference>
<dbReference type="Gene3D" id="2.20.25.80">
    <property type="entry name" value="WRKY domain"/>
    <property type="match status" value="1"/>
</dbReference>
<feature type="domain" description="WRKY" evidence="7">
    <location>
        <begin position="198"/>
        <end position="266"/>
    </location>
</feature>